<dbReference type="EMBL" id="VYQF01000005">
    <property type="protein sequence ID" value="KAA9037671.1"/>
    <property type="molecule type" value="Genomic_DNA"/>
</dbReference>
<dbReference type="AlphaFoldDB" id="A0A5J5IDS7"/>
<accession>A0A5J5IDS7</accession>
<reference evidence="1 2" key="1">
    <citation type="submission" date="2019-09" db="EMBL/GenBank/DDBJ databases">
        <title>Draft genome sequence of Ginsengibacter sp. BR5-29.</title>
        <authorList>
            <person name="Im W.-T."/>
        </authorList>
    </citation>
    <scope>NUCLEOTIDE SEQUENCE [LARGE SCALE GENOMIC DNA]</scope>
    <source>
        <strain evidence="1 2">BR5-29</strain>
    </source>
</reference>
<gene>
    <name evidence="1" type="ORF">FW778_16385</name>
</gene>
<protein>
    <submittedName>
        <fullName evidence="1">Uncharacterized protein</fullName>
    </submittedName>
</protein>
<evidence type="ECO:0000313" key="1">
    <source>
        <dbReference type="EMBL" id="KAA9037671.1"/>
    </source>
</evidence>
<proteinExistence type="predicted"/>
<sequence length="280" mass="33268">MRKTHIIFWFFISLVPVSCSMQQERKDERIVDDKPLVFKDPFHRLCQYWEVTDAENPTFRDLYDDKEEDVINYPGIIFMTDSTFLENPKAAMRYGKFIFKGKEIDAQFDDGKKAVYTIQRVQGDTMQVRRVEKDHTTILFVEGNRVFWPDASLNPFNKINSLWRIKPSKSESEQELKERLKGCVQFYEYLFLGNAESDNKEIDFVGLPTCFKWYQGGIFVLSEKNLDKKWINCFYSKEQALQARQMMEDAVTTKKYDWDTTQTNWLKQTANVLKQIHDKM</sequence>
<comment type="caution">
    <text evidence="1">The sequence shown here is derived from an EMBL/GenBank/DDBJ whole genome shotgun (WGS) entry which is preliminary data.</text>
</comment>
<organism evidence="1 2">
    <name type="scientific">Ginsengibacter hankyongi</name>
    <dbReference type="NCBI Taxonomy" id="2607284"/>
    <lineage>
        <taxon>Bacteria</taxon>
        <taxon>Pseudomonadati</taxon>
        <taxon>Bacteroidota</taxon>
        <taxon>Chitinophagia</taxon>
        <taxon>Chitinophagales</taxon>
        <taxon>Chitinophagaceae</taxon>
        <taxon>Ginsengibacter</taxon>
    </lineage>
</organism>
<keyword evidence="2" id="KW-1185">Reference proteome</keyword>
<dbReference type="RefSeq" id="WP_150415906.1">
    <property type="nucleotide sequence ID" value="NZ_VYQF01000005.1"/>
</dbReference>
<dbReference type="Proteomes" id="UP000326903">
    <property type="component" value="Unassembled WGS sequence"/>
</dbReference>
<name>A0A5J5IDS7_9BACT</name>
<evidence type="ECO:0000313" key="2">
    <source>
        <dbReference type="Proteomes" id="UP000326903"/>
    </source>
</evidence>